<dbReference type="InterPro" id="IPR013216">
    <property type="entry name" value="Methyltransf_11"/>
</dbReference>
<keyword evidence="2" id="KW-0489">Methyltransferase</keyword>
<dbReference type="Gene3D" id="3.40.50.150">
    <property type="entry name" value="Vaccinia Virus protein VP39"/>
    <property type="match status" value="1"/>
</dbReference>
<protein>
    <submittedName>
        <fullName evidence="2">Class I SAM-dependent methyltransferase</fullName>
    </submittedName>
</protein>
<dbReference type="CDD" id="cd02440">
    <property type="entry name" value="AdoMet_MTases"/>
    <property type="match status" value="1"/>
</dbReference>
<evidence type="ECO:0000313" key="2">
    <source>
        <dbReference type="EMBL" id="MCD7111620.1"/>
    </source>
</evidence>
<dbReference type="GO" id="GO:0008757">
    <property type="term" value="F:S-adenosylmethionine-dependent methyltransferase activity"/>
    <property type="evidence" value="ECO:0007669"/>
    <property type="project" value="InterPro"/>
</dbReference>
<dbReference type="AlphaFoldDB" id="A0A9X1NWF2"/>
<keyword evidence="3" id="KW-1185">Reference proteome</keyword>
<keyword evidence="2" id="KW-0808">Transferase</keyword>
<dbReference type="EMBL" id="JAJOZR010000018">
    <property type="protein sequence ID" value="MCD7111620.1"/>
    <property type="molecule type" value="Genomic_DNA"/>
</dbReference>
<reference evidence="2" key="1">
    <citation type="submission" date="2021-12" db="EMBL/GenBank/DDBJ databases">
        <authorList>
            <person name="Li Y."/>
        </authorList>
    </citation>
    <scope>NUCLEOTIDE SEQUENCE</scope>
    <source>
        <strain evidence="2">DKSPLA3</strain>
    </source>
</reference>
<gene>
    <name evidence="2" type="ORF">LRX75_21535</name>
</gene>
<sequence>MPLSLQKVCDIHDFFEPEIDAIIRRDLRSVPFGSRRAWEFAMIFRALGAKGKLQGSAHGLAMGAGTEKLIYAIVPRVAKTVVTDLYLPDSGWIGVRTESPRDLIRKKAPWPVDFGKVDAMAMDMRDLRFPDESFDFCWSTGAFEHIGHDEDFLRHFREVDRVLKPGGVYAFTTAVTFGGVTERIPHNYYFDPNHLVDLIHASPLHAEPVFDCYVQDHLLNRPHPERYQNYGFAAGNQISKPIVSFRRGVTLTANVMVLTKAPERAKVRPRVEGLERSRARLADQAHHLIHETWASPQYLETRIAGRTLKVQPQVFADGRAEFDVIVPPGAPALYKWVVKRRPVTAVYTWETQAKGNVTAQAGTFSFPTRRDSLYSVKLEAVGDGSLDRVVIRAKAA</sequence>
<dbReference type="Proteomes" id="UP001139089">
    <property type="component" value="Unassembled WGS sequence"/>
</dbReference>
<organism evidence="2 3">
    <name type="scientific">Rhizobium quercicola</name>
    <dbReference type="NCBI Taxonomy" id="2901226"/>
    <lineage>
        <taxon>Bacteria</taxon>
        <taxon>Pseudomonadati</taxon>
        <taxon>Pseudomonadota</taxon>
        <taxon>Alphaproteobacteria</taxon>
        <taxon>Hyphomicrobiales</taxon>
        <taxon>Rhizobiaceae</taxon>
        <taxon>Rhizobium/Agrobacterium group</taxon>
        <taxon>Rhizobium</taxon>
    </lineage>
</organism>
<dbReference type="SUPFAM" id="SSF53335">
    <property type="entry name" value="S-adenosyl-L-methionine-dependent methyltransferases"/>
    <property type="match status" value="1"/>
</dbReference>
<accession>A0A9X1NWF2</accession>
<evidence type="ECO:0000313" key="3">
    <source>
        <dbReference type="Proteomes" id="UP001139089"/>
    </source>
</evidence>
<dbReference type="RefSeq" id="WP_231816687.1">
    <property type="nucleotide sequence ID" value="NZ_JAJOZR010000018.1"/>
</dbReference>
<name>A0A9X1NWF2_9HYPH</name>
<dbReference type="GO" id="GO:0032259">
    <property type="term" value="P:methylation"/>
    <property type="evidence" value="ECO:0007669"/>
    <property type="project" value="UniProtKB-KW"/>
</dbReference>
<dbReference type="Pfam" id="PF08241">
    <property type="entry name" value="Methyltransf_11"/>
    <property type="match status" value="1"/>
</dbReference>
<evidence type="ECO:0000259" key="1">
    <source>
        <dbReference type="Pfam" id="PF08241"/>
    </source>
</evidence>
<dbReference type="InterPro" id="IPR029063">
    <property type="entry name" value="SAM-dependent_MTases_sf"/>
</dbReference>
<comment type="caution">
    <text evidence="2">The sequence shown here is derived from an EMBL/GenBank/DDBJ whole genome shotgun (WGS) entry which is preliminary data.</text>
</comment>
<proteinExistence type="predicted"/>
<feature type="domain" description="Methyltransferase type 11" evidence="1">
    <location>
        <begin position="107"/>
        <end position="171"/>
    </location>
</feature>